<dbReference type="AlphaFoldDB" id="C2XW40"/>
<name>C2XW40_BACMY</name>
<dbReference type="PANTHER" id="PTHR38600:SF2">
    <property type="entry name" value="SLL0088 PROTEIN"/>
    <property type="match status" value="1"/>
</dbReference>
<dbReference type="Proteomes" id="UP000001753">
    <property type="component" value="Chromosome"/>
</dbReference>
<keyword evidence="1" id="KW-0238">DNA-binding</keyword>
<comment type="caution">
    <text evidence="2">The sequence shown here is derived from an EMBL/GenBank/DDBJ whole genome shotgun (WGS) entry which is preliminary data.</text>
</comment>
<sequence>MMMRLCERPYTGQLLSEKFGISRAKIHYHLKELEKNGFIEIVYTEEKNGIVQKFYQSVAKGFTPAADLLPHLEILSESGRQIFLQMTERTKSHILAAPEEAFTLRKISEDPAEWNYVSSCWEFDATPEQFQVWVKKFYEVMAELNEITKDADKDPNSKSYYISTTALQIGERAMQRFVKKEEKS</sequence>
<dbReference type="InterPro" id="IPR036388">
    <property type="entry name" value="WH-like_DNA-bd_sf"/>
</dbReference>
<organism evidence="2">
    <name type="scientific">Bacillus mycoides</name>
    <dbReference type="NCBI Taxonomy" id="1405"/>
    <lineage>
        <taxon>Bacteria</taxon>
        <taxon>Bacillati</taxon>
        <taxon>Bacillota</taxon>
        <taxon>Bacilli</taxon>
        <taxon>Bacillales</taxon>
        <taxon>Bacillaceae</taxon>
        <taxon>Bacillus</taxon>
        <taxon>Bacillus cereus group</taxon>
    </lineage>
</organism>
<evidence type="ECO:0000313" key="2">
    <source>
        <dbReference type="EMBL" id="EEL70101.1"/>
    </source>
</evidence>
<dbReference type="HOGENOM" id="CLU_114835_0_0_9"/>
<dbReference type="Gene3D" id="1.10.10.10">
    <property type="entry name" value="Winged helix-like DNA-binding domain superfamily/Winged helix DNA-binding domain"/>
    <property type="match status" value="1"/>
</dbReference>
<dbReference type="SUPFAM" id="SSF46785">
    <property type="entry name" value="Winged helix' DNA-binding domain"/>
    <property type="match status" value="1"/>
</dbReference>
<dbReference type="Pfam" id="PF13412">
    <property type="entry name" value="HTH_24"/>
    <property type="match status" value="1"/>
</dbReference>
<dbReference type="PANTHER" id="PTHR38600">
    <property type="entry name" value="TRANSCRIPTIONAL REGULATORY PROTEIN"/>
    <property type="match status" value="1"/>
</dbReference>
<protein>
    <submittedName>
        <fullName evidence="2">Transcriptional regulator, ArsR</fullName>
    </submittedName>
</protein>
<dbReference type="GO" id="GO:0003677">
    <property type="term" value="F:DNA binding"/>
    <property type="evidence" value="ECO:0007669"/>
    <property type="project" value="UniProtKB-KW"/>
</dbReference>
<evidence type="ECO:0000256" key="1">
    <source>
        <dbReference type="ARBA" id="ARBA00023125"/>
    </source>
</evidence>
<gene>
    <name evidence="2" type="ORF">bcere0026_29160</name>
</gene>
<dbReference type="CDD" id="cd00090">
    <property type="entry name" value="HTH_ARSR"/>
    <property type="match status" value="1"/>
</dbReference>
<dbReference type="InterPro" id="IPR011991">
    <property type="entry name" value="ArsR-like_HTH"/>
</dbReference>
<dbReference type="EMBL" id="ACMP01000083">
    <property type="protein sequence ID" value="EEL70101.1"/>
    <property type="molecule type" value="Genomic_DNA"/>
</dbReference>
<reference evidence="2" key="1">
    <citation type="journal article" date="2012" name="Genome Res.">
        <title>Genomic characterization of the Bacillus cereus sensu lato species: Backdrop to the evolution of Bacillus anthracis.</title>
        <authorList>
            <person name="Zwick M.E."/>
            <person name="Joseph S.J."/>
            <person name="Didelot X."/>
            <person name="Chen P.E."/>
            <person name="Bishop-Lilly K.A."/>
            <person name="Stewart A.C."/>
            <person name="Willner K."/>
            <person name="Nolan N."/>
            <person name="Lentz S."/>
            <person name="Thomason M.K."/>
            <person name="Sozhamannan S."/>
            <person name="Mateczun A.J."/>
            <person name="Du L."/>
            <person name="Read T.D."/>
        </authorList>
    </citation>
    <scope>NUCLEOTIDE SEQUENCE [LARGE SCALE GENOMIC DNA]</scope>
    <source>
        <strain evidence="2">AH603</strain>
    </source>
</reference>
<proteinExistence type="predicted"/>
<accession>C2XW40</accession>
<dbReference type="InterPro" id="IPR036390">
    <property type="entry name" value="WH_DNA-bd_sf"/>
</dbReference>